<feature type="transmembrane region" description="Helical" evidence="10">
    <location>
        <begin position="218"/>
        <end position="251"/>
    </location>
</feature>
<dbReference type="PROSITE" id="PS51202">
    <property type="entry name" value="RCK_C"/>
    <property type="match status" value="1"/>
</dbReference>
<feature type="transmembrane region" description="Helical" evidence="10">
    <location>
        <begin position="271"/>
        <end position="290"/>
    </location>
</feature>
<dbReference type="GO" id="GO:0005886">
    <property type="term" value="C:plasma membrane"/>
    <property type="evidence" value="ECO:0007669"/>
    <property type="project" value="TreeGrafter"/>
</dbReference>
<evidence type="ECO:0000256" key="7">
    <source>
        <dbReference type="ARBA" id="ARBA00022989"/>
    </source>
</evidence>
<feature type="transmembrane region" description="Helical" evidence="10">
    <location>
        <begin position="181"/>
        <end position="206"/>
    </location>
</feature>
<dbReference type="OrthoDB" id="9781411at2"/>
<sequence>MEHGSLIPILLLALVAIGSLVVTRRLRLPVILAWLVTGGLAGSQGFNWLESGQIALVAEIGIVFLMFSLGLEFSLPRLWAMRARVFGLGSAQVLITLLCTSLLSWLLGLDVRAAFVCGGAIALSSTAIVLKQLDERGWINRRHGELSVSILLFQDLAVIPLLIVIPLLGSDSSGAVLAMELSWALLKGAGAFVMLLGLGGFLLPKIFDEVARSRSDELFVLTTLAVALATGFVTLSLGLSMTLGAFLAGMLLGESQYRQQLEADIRPFRDLLMGLFFVSVGMLLDLSLLWAQLPLLLALVLTVMLSKAAIIWALAGLSGEKAKDALATGICLAQVGEFSFVLIALAVKWQVLERDLANLLVMTGIFSMALTPTLVDRCLELAKQVLGQREQWRGDEPPQPELVTRDHVVLLGYGRVGQTIARFLKREKMPFVAVDLDPIRVREARTGGEPVVFGDGRRQAILKDVGLPHARLVVVTFDNRRDIFNLLDCIKGLAPSIRTLVRTRDDSTLEALELAGADQVIPESLEGSLMLVSQVLYQLGVPLPRILLRIERERRDRYRILHGFFGGEDLTPGRELLHAVTLSPNAWAVGHFVVELPLNHWRVKLDGIKRDGEALSFVPTTRLAHGDTLLLLGTPHQVELAERALLEGP</sequence>
<dbReference type="PANTHER" id="PTHR46157:SF4">
    <property type="entry name" value="K(+) EFFLUX ANTIPORTER 3, CHLOROPLASTIC"/>
    <property type="match status" value="1"/>
</dbReference>
<feature type="transmembrane region" description="Helical" evidence="10">
    <location>
        <begin position="54"/>
        <end position="73"/>
    </location>
</feature>
<protein>
    <submittedName>
        <fullName evidence="13">Kef-type potassium/proton antiporter, CPA2 family</fullName>
    </submittedName>
</protein>
<reference evidence="14" key="1">
    <citation type="submission" date="2016-10" db="EMBL/GenBank/DDBJ databases">
        <authorList>
            <person name="Varghese N."/>
            <person name="Submissions S."/>
        </authorList>
    </citation>
    <scope>NUCLEOTIDE SEQUENCE [LARGE SCALE GENOMIC DNA]</scope>
    <source>
        <strain evidence="14">DSM 23317</strain>
    </source>
</reference>
<dbReference type="PANTHER" id="PTHR46157">
    <property type="entry name" value="K(+) EFFLUX ANTIPORTER 3, CHLOROPLASTIC"/>
    <property type="match status" value="1"/>
</dbReference>
<dbReference type="InterPro" id="IPR003148">
    <property type="entry name" value="RCK_N"/>
</dbReference>
<evidence type="ECO:0000259" key="11">
    <source>
        <dbReference type="PROSITE" id="PS51201"/>
    </source>
</evidence>
<dbReference type="InterPro" id="IPR036721">
    <property type="entry name" value="RCK_C_sf"/>
</dbReference>
<evidence type="ECO:0000256" key="6">
    <source>
        <dbReference type="ARBA" id="ARBA00022958"/>
    </source>
</evidence>
<evidence type="ECO:0000256" key="10">
    <source>
        <dbReference type="SAM" id="Phobius"/>
    </source>
</evidence>
<feature type="transmembrane region" description="Helical" evidence="10">
    <location>
        <begin position="85"/>
        <end position="107"/>
    </location>
</feature>
<evidence type="ECO:0000256" key="3">
    <source>
        <dbReference type="ARBA" id="ARBA00022449"/>
    </source>
</evidence>
<name>A0A1G8LK20_9GAMM</name>
<feature type="transmembrane region" description="Helical" evidence="10">
    <location>
        <begin position="6"/>
        <end position="23"/>
    </location>
</feature>
<dbReference type="AlphaFoldDB" id="A0A1G8LK20"/>
<feature type="domain" description="RCK C-terminal" evidence="12">
    <location>
        <begin position="565"/>
        <end position="647"/>
    </location>
</feature>
<dbReference type="Pfam" id="PF00999">
    <property type="entry name" value="Na_H_Exchanger"/>
    <property type="match status" value="1"/>
</dbReference>
<dbReference type="Proteomes" id="UP000199527">
    <property type="component" value="Unassembled WGS sequence"/>
</dbReference>
<proteinExistence type="predicted"/>
<dbReference type="RefSeq" id="WP_090361632.1">
    <property type="nucleotide sequence ID" value="NZ_FNEM01000002.1"/>
</dbReference>
<dbReference type="Gene3D" id="3.40.50.720">
    <property type="entry name" value="NAD(P)-binding Rossmann-like Domain"/>
    <property type="match status" value="1"/>
</dbReference>
<dbReference type="InterPro" id="IPR038770">
    <property type="entry name" value="Na+/solute_symporter_sf"/>
</dbReference>
<feature type="transmembrane region" description="Helical" evidence="10">
    <location>
        <begin position="113"/>
        <end position="130"/>
    </location>
</feature>
<gene>
    <name evidence="13" type="ORF">SAMN04488540_10286</name>
</gene>
<evidence type="ECO:0000256" key="5">
    <source>
        <dbReference type="ARBA" id="ARBA00022692"/>
    </source>
</evidence>
<feature type="domain" description="RCK N-terminal" evidence="11">
    <location>
        <begin position="405"/>
        <end position="522"/>
    </location>
</feature>
<keyword evidence="3" id="KW-0050">Antiport</keyword>
<keyword evidence="8" id="KW-0406">Ion transport</keyword>
<feature type="transmembrane region" description="Helical" evidence="10">
    <location>
        <begin position="295"/>
        <end position="314"/>
    </location>
</feature>
<dbReference type="InterPro" id="IPR036291">
    <property type="entry name" value="NAD(P)-bd_dom_sf"/>
</dbReference>
<keyword evidence="5 10" id="KW-0812">Transmembrane</keyword>
<dbReference type="Pfam" id="PF02080">
    <property type="entry name" value="TrkA_C"/>
    <property type="match status" value="1"/>
</dbReference>
<evidence type="ECO:0000313" key="13">
    <source>
        <dbReference type="EMBL" id="SDI55993.1"/>
    </source>
</evidence>
<dbReference type="SUPFAM" id="SSF116726">
    <property type="entry name" value="TrkA C-terminal domain-like"/>
    <property type="match status" value="1"/>
</dbReference>
<evidence type="ECO:0000259" key="12">
    <source>
        <dbReference type="PROSITE" id="PS51202"/>
    </source>
</evidence>
<dbReference type="InterPro" id="IPR006037">
    <property type="entry name" value="RCK_C"/>
</dbReference>
<keyword evidence="4" id="KW-0633">Potassium transport</keyword>
<dbReference type="GO" id="GO:1902600">
    <property type="term" value="P:proton transmembrane transport"/>
    <property type="evidence" value="ECO:0007669"/>
    <property type="project" value="InterPro"/>
</dbReference>
<feature type="transmembrane region" description="Helical" evidence="10">
    <location>
        <begin position="150"/>
        <end position="169"/>
    </location>
</feature>
<feature type="transmembrane region" description="Helical" evidence="10">
    <location>
        <begin position="30"/>
        <end position="48"/>
    </location>
</feature>
<keyword evidence="6" id="KW-0630">Potassium</keyword>
<keyword evidence="14" id="KW-1185">Reference proteome</keyword>
<evidence type="ECO:0000256" key="8">
    <source>
        <dbReference type="ARBA" id="ARBA00023065"/>
    </source>
</evidence>
<comment type="subcellular location">
    <subcellularLocation>
        <location evidence="1">Membrane</location>
        <topology evidence="1">Multi-pass membrane protein</topology>
    </subcellularLocation>
</comment>
<dbReference type="GO" id="GO:0015297">
    <property type="term" value="F:antiporter activity"/>
    <property type="evidence" value="ECO:0007669"/>
    <property type="project" value="UniProtKB-KW"/>
</dbReference>
<feature type="transmembrane region" description="Helical" evidence="10">
    <location>
        <begin position="326"/>
        <end position="347"/>
    </location>
</feature>
<dbReference type="GO" id="GO:0006813">
    <property type="term" value="P:potassium ion transport"/>
    <property type="evidence" value="ECO:0007669"/>
    <property type="project" value="UniProtKB-KW"/>
</dbReference>
<evidence type="ECO:0000256" key="9">
    <source>
        <dbReference type="ARBA" id="ARBA00023136"/>
    </source>
</evidence>
<evidence type="ECO:0000256" key="1">
    <source>
        <dbReference type="ARBA" id="ARBA00004141"/>
    </source>
</evidence>
<dbReference type="InterPro" id="IPR006153">
    <property type="entry name" value="Cation/H_exchanger_TM"/>
</dbReference>
<dbReference type="Pfam" id="PF02254">
    <property type="entry name" value="TrkA_N"/>
    <property type="match status" value="1"/>
</dbReference>
<accession>A0A1G8LK20</accession>
<evidence type="ECO:0000256" key="4">
    <source>
        <dbReference type="ARBA" id="ARBA00022538"/>
    </source>
</evidence>
<dbReference type="PROSITE" id="PS51201">
    <property type="entry name" value="RCK_N"/>
    <property type="match status" value="1"/>
</dbReference>
<dbReference type="SUPFAM" id="SSF51735">
    <property type="entry name" value="NAD(P)-binding Rossmann-fold domains"/>
    <property type="match status" value="1"/>
</dbReference>
<dbReference type="EMBL" id="FNEM01000002">
    <property type="protein sequence ID" value="SDI55993.1"/>
    <property type="molecule type" value="Genomic_DNA"/>
</dbReference>
<evidence type="ECO:0000256" key="2">
    <source>
        <dbReference type="ARBA" id="ARBA00022448"/>
    </source>
</evidence>
<keyword evidence="2" id="KW-0813">Transport</keyword>
<keyword evidence="7 10" id="KW-1133">Transmembrane helix</keyword>
<feature type="transmembrane region" description="Helical" evidence="10">
    <location>
        <begin position="356"/>
        <end position="375"/>
    </location>
</feature>
<dbReference type="GO" id="GO:0008324">
    <property type="term" value="F:monoatomic cation transmembrane transporter activity"/>
    <property type="evidence" value="ECO:0007669"/>
    <property type="project" value="InterPro"/>
</dbReference>
<dbReference type="Gene3D" id="1.20.1530.20">
    <property type="match status" value="1"/>
</dbReference>
<keyword evidence="9 10" id="KW-0472">Membrane</keyword>
<organism evidence="13 14">
    <name type="scientific">Ferrimonas sediminum</name>
    <dbReference type="NCBI Taxonomy" id="718193"/>
    <lineage>
        <taxon>Bacteria</taxon>
        <taxon>Pseudomonadati</taxon>
        <taxon>Pseudomonadota</taxon>
        <taxon>Gammaproteobacteria</taxon>
        <taxon>Alteromonadales</taxon>
        <taxon>Ferrimonadaceae</taxon>
        <taxon>Ferrimonas</taxon>
    </lineage>
</organism>
<dbReference type="Gene3D" id="3.30.70.1450">
    <property type="entry name" value="Regulator of K+ conductance, C-terminal domain"/>
    <property type="match status" value="1"/>
</dbReference>
<evidence type="ECO:0000313" key="14">
    <source>
        <dbReference type="Proteomes" id="UP000199527"/>
    </source>
</evidence>